<dbReference type="OrthoDB" id="10256774at2759"/>
<feature type="compositionally biased region" description="Polar residues" evidence="6">
    <location>
        <begin position="115"/>
        <end position="130"/>
    </location>
</feature>
<feature type="compositionally biased region" description="Low complexity" evidence="6">
    <location>
        <begin position="444"/>
        <end position="455"/>
    </location>
</feature>
<feature type="compositionally biased region" description="Basic residues" evidence="6">
    <location>
        <begin position="701"/>
        <end position="716"/>
    </location>
</feature>
<comment type="subcellular location">
    <subcellularLocation>
        <location evidence="1">Nucleus</location>
    </subcellularLocation>
</comment>
<name>A0A087TGX4_STEMI</name>
<evidence type="ECO:0000259" key="8">
    <source>
        <dbReference type="Pfam" id="PF17913"/>
    </source>
</evidence>
<dbReference type="OMA" id="PCFYRSS"/>
<feature type="region of interest" description="Disordered" evidence="6">
    <location>
        <begin position="191"/>
        <end position="716"/>
    </location>
</feature>
<dbReference type="CDD" id="cd22717">
    <property type="entry name" value="FHA_APLF"/>
    <property type="match status" value="1"/>
</dbReference>
<evidence type="ECO:0000256" key="4">
    <source>
        <dbReference type="ARBA" id="ARBA00023204"/>
    </source>
</evidence>
<accession>A0A087TGX4</accession>
<feature type="non-terminal residue" evidence="9">
    <location>
        <position position="716"/>
    </location>
</feature>
<dbReference type="Gene3D" id="2.60.200.20">
    <property type="match status" value="1"/>
</dbReference>
<evidence type="ECO:0000256" key="3">
    <source>
        <dbReference type="ARBA" id="ARBA00022801"/>
    </source>
</evidence>
<dbReference type="InterPro" id="IPR039253">
    <property type="entry name" value="APLF"/>
</dbReference>
<reference evidence="9 10" key="1">
    <citation type="submission" date="2013-11" db="EMBL/GenBank/DDBJ databases">
        <title>Genome sequencing of Stegodyphus mimosarum.</title>
        <authorList>
            <person name="Bechsgaard J."/>
        </authorList>
    </citation>
    <scope>NUCLEOTIDE SEQUENCE [LARGE SCALE GENOMIC DNA]</scope>
</reference>
<dbReference type="SUPFAM" id="SSF49879">
    <property type="entry name" value="SMAD/FHA domain"/>
    <property type="match status" value="1"/>
</dbReference>
<dbReference type="GO" id="GO:0008408">
    <property type="term" value="F:3'-5' exonuclease activity"/>
    <property type="evidence" value="ECO:0007669"/>
    <property type="project" value="InterPro"/>
</dbReference>
<feature type="compositionally biased region" description="Polar residues" evidence="6">
    <location>
        <begin position="324"/>
        <end position="335"/>
    </location>
</feature>
<evidence type="ECO:0000256" key="1">
    <source>
        <dbReference type="ARBA" id="ARBA00004123"/>
    </source>
</evidence>
<feature type="domain" description="PBZ-type" evidence="7">
    <location>
        <begin position="617"/>
        <end position="642"/>
    </location>
</feature>
<dbReference type="Pfam" id="PF10283">
    <property type="entry name" value="zf-CCHH"/>
    <property type="match status" value="2"/>
</dbReference>
<keyword evidence="5" id="KW-0539">Nucleus</keyword>
<gene>
    <name evidence="9" type="ORF">X975_25075</name>
</gene>
<feature type="compositionally biased region" description="Basic residues" evidence="6">
    <location>
        <begin position="387"/>
        <end position="409"/>
    </location>
</feature>
<organism evidence="9 10">
    <name type="scientific">Stegodyphus mimosarum</name>
    <name type="common">African social velvet spider</name>
    <dbReference type="NCBI Taxonomy" id="407821"/>
    <lineage>
        <taxon>Eukaryota</taxon>
        <taxon>Metazoa</taxon>
        <taxon>Ecdysozoa</taxon>
        <taxon>Arthropoda</taxon>
        <taxon>Chelicerata</taxon>
        <taxon>Arachnida</taxon>
        <taxon>Araneae</taxon>
        <taxon>Araneomorphae</taxon>
        <taxon>Entelegynae</taxon>
        <taxon>Eresoidea</taxon>
        <taxon>Eresidae</taxon>
        <taxon>Stegodyphus</taxon>
    </lineage>
</organism>
<evidence type="ECO:0000256" key="5">
    <source>
        <dbReference type="ARBA" id="ARBA00023242"/>
    </source>
</evidence>
<feature type="compositionally biased region" description="Basic and acidic residues" evidence="6">
    <location>
        <begin position="191"/>
        <end position="222"/>
    </location>
</feature>
<feature type="domain" description="PBZ-type" evidence="7">
    <location>
        <begin position="561"/>
        <end position="586"/>
    </location>
</feature>
<evidence type="ECO:0000256" key="6">
    <source>
        <dbReference type="SAM" id="MobiDB-lite"/>
    </source>
</evidence>
<dbReference type="GO" id="GO:0005634">
    <property type="term" value="C:nucleus"/>
    <property type="evidence" value="ECO:0007669"/>
    <property type="project" value="UniProtKB-SubCell"/>
</dbReference>
<evidence type="ECO:0000313" key="9">
    <source>
        <dbReference type="EMBL" id="KFM64363.1"/>
    </source>
</evidence>
<evidence type="ECO:0000256" key="2">
    <source>
        <dbReference type="ARBA" id="ARBA00022763"/>
    </source>
</evidence>
<feature type="compositionally biased region" description="Low complexity" evidence="6">
    <location>
        <begin position="223"/>
        <end position="238"/>
    </location>
</feature>
<dbReference type="InterPro" id="IPR041388">
    <property type="entry name" value="FHA_2"/>
</dbReference>
<keyword evidence="4" id="KW-0234">DNA repair</keyword>
<proteinExistence type="predicted"/>
<dbReference type="GO" id="GO:0006302">
    <property type="term" value="P:double-strand break repair"/>
    <property type="evidence" value="ECO:0007669"/>
    <property type="project" value="InterPro"/>
</dbReference>
<dbReference type="STRING" id="407821.A0A087TGX4"/>
<dbReference type="PANTHER" id="PTHR21315:SF2">
    <property type="entry name" value="APRATAXIN AND PNK-LIKE FACTOR"/>
    <property type="match status" value="1"/>
</dbReference>
<evidence type="ECO:0000259" key="7">
    <source>
        <dbReference type="Pfam" id="PF10283"/>
    </source>
</evidence>
<dbReference type="PANTHER" id="PTHR21315">
    <property type="entry name" value="APRATAXIN AND PNK-LIKE FACTOR-RELATED"/>
    <property type="match status" value="1"/>
</dbReference>
<feature type="compositionally biased region" description="Low complexity" evidence="6">
    <location>
        <begin position="510"/>
        <end position="520"/>
    </location>
</feature>
<feature type="compositionally biased region" description="Basic and acidic residues" evidence="6">
    <location>
        <begin position="310"/>
        <end position="319"/>
    </location>
</feature>
<feature type="compositionally biased region" description="Basic residues" evidence="6">
    <location>
        <begin position="630"/>
        <end position="644"/>
    </location>
</feature>
<dbReference type="InterPro" id="IPR019406">
    <property type="entry name" value="APLF_PBZ"/>
</dbReference>
<keyword evidence="3" id="KW-0378">Hydrolase</keyword>
<evidence type="ECO:0000313" key="10">
    <source>
        <dbReference type="Proteomes" id="UP000054359"/>
    </source>
</evidence>
<dbReference type="GO" id="GO:0003906">
    <property type="term" value="F:DNA-(apurinic or apyrimidinic site) endonuclease activity"/>
    <property type="evidence" value="ECO:0007669"/>
    <property type="project" value="InterPro"/>
</dbReference>
<feature type="compositionally biased region" description="Basic and acidic residues" evidence="6">
    <location>
        <begin position="645"/>
        <end position="664"/>
    </location>
</feature>
<feature type="domain" description="PNK FHA" evidence="8">
    <location>
        <begin position="5"/>
        <end position="48"/>
    </location>
</feature>
<dbReference type="InterPro" id="IPR008984">
    <property type="entry name" value="SMAD_FHA_dom_sf"/>
</dbReference>
<sequence length="716" mass="79929">MSKITLKPLDDGQKAVEIPVGKTTIGRGPFLGCSDKKVSRNHAVLEVTSKGEVFLTPTHVNPCFFQPTADSPGQILKKDVPHRLVNGDSFSLLPRAFRYQLIVAGDTNEDKSVDQNDLNKQPSEKTNGSTGEEAEGLLNDGSKDQIKGISSEELNDTTVTEKPFTKEEEILANIDKSYSKEENTFSKKIADITEESSKSQFFKENKEINEDKESPRKEKSPPKENNCVSENTESVSVENESKEALDLKEDSNAEDTHIEAKGEVQPERTETFSKVNELHTTESKTSEDEKSKPFSDKVVEENESTLGHDSFPKEKKAEIDDSASENSKNDLQISQDGAEIKQTENAAASNCDDAVDTLPSKDTSNEVEDDKSQTGADWADELPTPTKGRKRAQATPKQPRREKQPKKPRQASDTPPKPKGRKKAEKFEFDDGEEGNSQRRVAGRTSSRTNRQTRQGLSLEDFIVSDDDEWQSDRSEPKQRRKRGSKRGDDSGSDWEVEHKKSKKTTHKVGSGSESGSDWGSQKKKKGPKGKRRKNKRASEAGSEEEADQSSSQVVKLDKPRIPCTYGKKCYRRHPNHLDQFSHPGDSDYASEPESSQSSQKNDKNDAISESEGESTKKECPYGANCFRKNPQHKKDFKHTKKVRPQREAAKQADKKTKSSRNSDEVDSYDLNDSFLNDDSADEYKPVDSGSDYESGEKMKRFAKGKAAKNKKGKKV</sequence>
<dbReference type="Pfam" id="PF17913">
    <property type="entry name" value="FHA_2"/>
    <property type="match status" value="1"/>
</dbReference>
<dbReference type="GO" id="GO:0035861">
    <property type="term" value="C:site of double-strand break"/>
    <property type="evidence" value="ECO:0007669"/>
    <property type="project" value="TreeGrafter"/>
</dbReference>
<dbReference type="Proteomes" id="UP000054359">
    <property type="component" value="Unassembled WGS sequence"/>
</dbReference>
<keyword evidence="10" id="KW-1185">Reference proteome</keyword>
<dbReference type="FunFam" id="2.60.200.20:FF:000061">
    <property type="entry name" value="Zgc:165656 protein"/>
    <property type="match status" value="1"/>
</dbReference>
<keyword evidence="2" id="KW-0227">DNA damage</keyword>
<dbReference type="AlphaFoldDB" id="A0A087TGX4"/>
<feature type="compositionally biased region" description="Basic residues" evidence="6">
    <location>
        <begin position="522"/>
        <end position="536"/>
    </location>
</feature>
<protein>
    <submittedName>
        <fullName evidence="9">Aprataxin and PNK-like factor</fullName>
    </submittedName>
</protein>
<feature type="compositionally biased region" description="Basic and acidic residues" evidence="6">
    <location>
        <begin position="239"/>
        <end position="300"/>
    </location>
</feature>
<dbReference type="EMBL" id="KK115172">
    <property type="protein sequence ID" value="KFM64363.1"/>
    <property type="molecule type" value="Genomic_DNA"/>
</dbReference>
<feature type="region of interest" description="Disordered" evidence="6">
    <location>
        <begin position="108"/>
        <end position="162"/>
    </location>
</feature>